<gene>
    <name evidence="12" type="ORF">EQG63_06225</name>
</gene>
<evidence type="ECO:0000256" key="9">
    <source>
        <dbReference type="SAM" id="SignalP"/>
    </source>
</evidence>
<feature type="domain" description="TonB-dependent receptor plug" evidence="10">
    <location>
        <begin position="148"/>
        <end position="224"/>
    </location>
</feature>
<comment type="caution">
    <text evidence="12">The sequence shown here is derived from an EMBL/GenBank/DDBJ whole genome shotgun (WGS) entry which is preliminary data.</text>
</comment>
<feature type="chain" id="PRO_5020211776" evidence="9">
    <location>
        <begin position="21"/>
        <end position="824"/>
    </location>
</feature>
<keyword evidence="9" id="KW-0732">Signal</keyword>
<dbReference type="EMBL" id="SBKO01000002">
    <property type="protein sequence ID" value="RXR19039.1"/>
    <property type="molecule type" value="Genomic_DNA"/>
</dbReference>
<dbReference type="PROSITE" id="PS52016">
    <property type="entry name" value="TONB_DEPENDENT_REC_3"/>
    <property type="match status" value="1"/>
</dbReference>
<dbReference type="InterPro" id="IPR012910">
    <property type="entry name" value="Plug_dom"/>
</dbReference>
<dbReference type="InterPro" id="IPR041700">
    <property type="entry name" value="OMP_b-brl_3"/>
</dbReference>
<dbReference type="Gene3D" id="2.40.170.20">
    <property type="entry name" value="TonB-dependent receptor, beta-barrel domain"/>
    <property type="match status" value="1"/>
</dbReference>
<dbReference type="OrthoDB" id="8764943at2"/>
<proteinExistence type="inferred from homology"/>
<dbReference type="Pfam" id="PF07715">
    <property type="entry name" value="Plug"/>
    <property type="match status" value="1"/>
</dbReference>
<evidence type="ECO:0000256" key="7">
    <source>
        <dbReference type="PROSITE-ProRule" id="PRU01360"/>
    </source>
</evidence>
<dbReference type="Proteomes" id="UP000290283">
    <property type="component" value="Unassembled WGS sequence"/>
</dbReference>
<name>A0A4Q1K2T2_9FLAO</name>
<accession>A0A4Q1K2T2</accession>
<dbReference type="Gene3D" id="2.170.130.10">
    <property type="entry name" value="TonB-dependent receptor, plug domain"/>
    <property type="match status" value="1"/>
</dbReference>
<dbReference type="SUPFAM" id="SSF56935">
    <property type="entry name" value="Porins"/>
    <property type="match status" value="1"/>
</dbReference>
<evidence type="ECO:0000256" key="4">
    <source>
        <dbReference type="ARBA" id="ARBA00022692"/>
    </source>
</evidence>
<comment type="subcellular location">
    <subcellularLocation>
        <location evidence="1 7">Cell outer membrane</location>
        <topology evidence="1 7">Multi-pass membrane protein</topology>
    </subcellularLocation>
</comment>
<evidence type="ECO:0000259" key="10">
    <source>
        <dbReference type="Pfam" id="PF07715"/>
    </source>
</evidence>
<reference evidence="13" key="1">
    <citation type="submission" date="2019-01" db="EMBL/GenBank/DDBJ databases">
        <title>Cytophagaceae bacterium strain CAR-16.</title>
        <authorList>
            <person name="Chen W.-M."/>
        </authorList>
    </citation>
    <scope>NUCLEOTIDE SEQUENCE [LARGE SCALE GENOMIC DNA]</scope>
    <source>
        <strain evidence="13">LLJ-11</strain>
    </source>
</reference>
<dbReference type="Gene3D" id="2.60.40.1120">
    <property type="entry name" value="Carboxypeptidase-like, regulatory domain"/>
    <property type="match status" value="1"/>
</dbReference>
<dbReference type="InterPro" id="IPR008969">
    <property type="entry name" value="CarboxyPept-like_regulatory"/>
</dbReference>
<dbReference type="AlphaFoldDB" id="A0A4Q1K2T2"/>
<evidence type="ECO:0000256" key="5">
    <source>
        <dbReference type="ARBA" id="ARBA00023136"/>
    </source>
</evidence>
<organism evidence="12 13">
    <name type="scientific">Flavobacterium amnicola</name>
    <dbReference type="NCBI Taxonomy" id="2506422"/>
    <lineage>
        <taxon>Bacteria</taxon>
        <taxon>Pseudomonadati</taxon>
        <taxon>Bacteroidota</taxon>
        <taxon>Flavobacteriia</taxon>
        <taxon>Flavobacteriales</taxon>
        <taxon>Flavobacteriaceae</taxon>
        <taxon>Flavobacterium</taxon>
    </lineage>
</organism>
<keyword evidence="13" id="KW-1185">Reference proteome</keyword>
<evidence type="ECO:0000259" key="11">
    <source>
        <dbReference type="Pfam" id="PF14905"/>
    </source>
</evidence>
<sequence>MNLITRLFCLFLLLPTLTFGQQKEAGKKITITGKVIEKTTSQPLEYATVTVIGVNTNKPISGAVTDAKGEFSIEVSPGNFIMKYEYISFKTITSPEKAFSENTNLGIISLSDDAKTLDEVVVRAEKTAVDIKLDKKVYTVGKDLMVRGGTVSDVLDNIPSVSVDAEGTVALRGNENVRILIDGKPSNMGNINDALKLIPAETIDKVEVVTNPSARYDAEGGGGILNIILKKGKNQGINGTFIVSAGEPKNTGVSANLNFKEKSANFFTTLGYNNRSNPGNTKIDQQIFDENRVLEKFVNERRNNDRFGEGITANFGIELLLDNSTSWTNSMNFRTNEGGNIENVLYYNYDANRQYQETTKRYNNLISDSKNIEYASNFVKNFKKDGHKLTADYSVSSNNDKDYSYITGTRVDDNAFITSERTRKNDKQLRNLFQMDYVLPIGKDSRLEAGFRGNYVKTVADYQVEEQKTLSAPYTNIDRFTNILEYNENVTAAYSQFGSKINKFSYLLGLRFEDSKIDVNQLTSNIFKTKKYSNWFPSAFLTYEITNQSSVAINYSKRISRPRDRFINPFASYTSNINLFRGNPDINPSLTDAYDIGYLKRWDKLTLNTSFYYNHTIGSFEQVKKETGEKINGIPVVETTFFNLGENDRLGFEFTLNYNFKKWWKLNGNFNFFNSKNNGEYSYIDTNNQTITQNFDRKATSWSSRITSKVTLPYKIEWQTNATYNAAQKTAQGTNKGIAAANLSFSKDVLKDMGTVAFNVNDVFNSRKRIQDTELPRVISHSEMQWRRRSITFSFTYRFNKKKTDREKDNKPRQNDNGDDMIGG</sequence>
<feature type="compositionally biased region" description="Basic and acidic residues" evidence="8">
    <location>
        <begin position="802"/>
        <end position="816"/>
    </location>
</feature>
<evidence type="ECO:0000256" key="2">
    <source>
        <dbReference type="ARBA" id="ARBA00022448"/>
    </source>
</evidence>
<protein>
    <submittedName>
        <fullName evidence="12">TonB-dependent receptor</fullName>
    </submittedName>
</protein>
<evidence type="ECO:0000256" key="3">
    <source>
        <dbReference type="ARBA" id="ARBA00022452"/>
    </source>
</evidence>
<feature type="region of interest" description="Disordered" evidence="8">
    <location>
        <begin position="802"/>
        <end position="824"/>
    </location>
</feature>
<feature type="signal peptide" evidence="9">
    <location>
        <begin position="1"/>
        <end position="20"/>
    </location>
</feature>
<keyword evidence="4 7" id="KW-0812">Transmembrane</keyword>
<dbReference type="RefSeq" id="WP_129435497.1">
    <property type="nucleotide sequence ID" value="NZ_SBKO01000002.1"/>
</dbReference>
<keyword evidence="12" id="KW-0675">Receptor</keyword>
<dbReference type="SUPFAM" id="SSF49464">
    <property type="entry name" value="Carboxypeptidase regulatory domain-like"/>
    <property type="match status" value="1"/>
</dbReference>
<evidence type="ECO:0000256" key="1">
    <source>
        <dbReference type="ARBA" id="ARBA00004571"/>
    </source>
</evidence>
<dbReference type="InterPro" id="IPR037066">
    <property type="entry name" value="Plug_dom_sf"/>
</dbReference>
<evidence type="ECO:0000313" key="13">
    <source>
        <dbReference type="Proteomes" id="UP000290283"/>
    </source>
</evidence>
<keyword evidence="5 7" id="KW-0472">Membrane</keyword>
<comment type="similarity">
    <text evidence="7">Belongs to the TonB-dependent receptor family.</text>
</comment>
<dbReference type="PANTHER" id="PTHR40980:SF4">
    <property type="entry name" value="TONB-DEPENDENT RECEPTOR-LIKE BETA-BARREL DOMAIN-CONTAINING PROTEIN"/>
    <property type="match status" value="1"/>
</dbReference>
<dbReference type="InterPro" id="IPR036942">
    <property type="entry name" value="Beta-barrel_TonB_sf"/>
</dbReference>
<feature type="domain" description="Outer membrane protein beta-barrel" evidence="11">
    <location>
        <begin position="380"/>
        <end position="797"/>
    </location>
</feature>
<evidence type="ECO:0000313" key="12">
    <source>
        <dbReference type="EMBL" id="RXR19039.1"/>
    </source>
</evidence>
<keyword evidence="6 7" id="KW-0998">Cell outer membrane</keyword>
<keyword evidence="2 7" id="KW-0813">Transport</keyword>
<evidence type="ECO:0000256" key="6">
    <source>
        <dbReference type="ARBA" id="ARBA00023237"/>
    </source>
</evidence>
<dbReference type="Pfam" id="PF13715">
    <property type="entry name" value="CarbopepD_reg_2"/>
    <property type="match status" value="1"/>
</dbReference>
<keyword evidence="3 7" id="KW-1134">Transmembrane beta strand</keyword>
<dbReference type="GO" id="GO:0009279">
    <property type="term" value="C:cell outer membrane"/>
    <property type="evidence" value="ECO:0007669"/>
    <property type="project" value="UniProtKB-SubCell"/>
</dbReference>
<dbReference type="Pfam" id="PF14905">
    <property type="entry name" value="OMP_b-brl_3"/>
    <property type="match status" value="1"/>
</dbReference>
<evidence type="ECO:0000256" key="8">
    <source>
        <dbReference type="SAM" id="MobiDB-lite"/>
    </source>
</evidence>
<dbReference type="InterPro" id="IPR039426">
    <property type="entry name" value="TonB-dep_rcpt-like"/>
</dbReference>
<dbReference type="PANTHER" id="PTHR40980">
    <property type="entry name" value="PLUG DOMAIN-CONTAINING PROTEIN"/>
    <property type="match status" value="1"/>
</dbReference>